<sequence>MKKIIPIIVAFALVLAFAGNIEAFNGYNYTMSWSFQTFNDPNARQVAINTAETQRELVDEEEDPIQDFADGLERRLYSSAQREIVDMIMDEDEVPYGEFDAGNLNISVAEDPQTGEVIVEIVDQISGDSTIITYSDDDFGGDFGGW</sequence>
<dbReference type="RefSeq" id="WP_270453961.1">
    <property type="nucleotide sequence ID" value="NZ_JADPIE010000004.1"/>
</dbReference>
<dbReference type="AlphaFoldDB" id="A0A931ASE8"/>
<organism evidence="4 5">
    <name type="scientific">Halonatronomonas betaini</name>
    <dbReference type="NCBI Taxonomy" id="2778430"/>
    <lineage>
        <taxon>Bacteria</taxon>
        <taxon>Bacillati</taxon>
        <taxon>Bacillota</taxon>
        <taxon>Clostridia</taxon>
        <taxon>Halanaerobiales</taxon>
        <taxon>Halarsenatibacteraceae</taxon>
        <taxon>Halonatronomonas</taxon>
    </lineage>
</organism>
<evidence type="ECO:0000313" key="5">
    <source>
        <dbReference type="Proteomes" id="UP000621436"/>
    </source>
</evidence>
<evidence type="ECO:0000256" key="3">
    <source>
        <dbReference type="ARBA" id="ARBA00022729"/>
    </source>
</evidence>
<comment type="caution">
    <text evidence="4">The sequence shown here is derived from an EMBL/GenBank/DDBJ whole genome shotgun (WGS) entry which is preliminary data.</text>
</comment>
<evidence type="ECO:0000256" key="1">
    <source>
        <dbReference type="ARBA" id="ARBA00003989"/>
    </source>
</evidence>
<evidence type="ECO:0000256" key="2">
    <source>
        <dbReference type="ARBA" id="ARBA00014031"/>
    </source>
</evidence>
<keyword evidence="5" id="KW-1185">Reference proteome</keyword>
<dbReference type="Pfam" id="PF10614">
    <property type="entry name" value="CsgF"/>
    <property type="match status" value="1"/>
</dbReference>
<gene>
    <name evidence="4" type="ORF">I0Q91_08080</name>
</gene>
<dbReference type="Proteomes" id="UP000621436">
    <property type="component" value="Unassembled WGS sequence"/>
</dbReference>
<accession>A0A931ASE8</accession>
<dbReference type="InterPro" id="IPR018893">
    <property type="entry name" value="T8SS_CsgF"/>
</dbReference>
<dbReference type="EMBL" id="JADPIE010000004">
    <property type="protein sequence ID" value="MBF8437031.1"/>
    <property type="molecule type" value="Genomic_DNA"/>
</dbReference>
<evidence type="ECO:0000313" key="4">
    <source>
        <dbReference type="EMBL" id="MBF8437031.1"/>
    </source>
</evidence>
<comment type="function">
    <text evidence="1">May be involved in the biogenesis of curli organelles.</text>
</comment>
<proteinExistence type="predicted"/>
<keyword evidence="3" id="KW-0732">Signal</keyword>
<reference evidence="4" key="1">
    <citation type="submission" date="2020-11" db="EMBL/GenBank/DDBJ databases">
        <title>Halonatronomonas betainensis gen. nov., sp. nov. a novel haloalkaliphilic representative of the family Halanaerobiacae capable of betaine degradation.</title>
        <authorList>
            <person name="Boltyanskaya Y."/>
            <person name="Kevbrin V."/>
            <person name="Detkova E."/>
            <person name="Grouzdev D.S."/>
            <person name="Koziaeva V."/>
            <person name="Zhilina T."/>
        </authorList>
    </citation>
    <scope>NUCLEOTIDE SEQUENCE</scope>
    <source>
        <strain evidence="4">Z-7014</strain>
    </source>
</reference>
<name>A0A931ASE8_9FIRM</name>
<protein>
    <recommendedName>
        <fullName evidence="2">Curli production assembly/transport component CsgF</fullName>
    </recommendedName>
</protein>